<evidence type="ECO:0000256" key="3">
    <source>
        <dbReference type="ARBA" id="ARBA00022614"/>
    </source>
</evidence>
<dbReference type="GO" id="GO:0005737">
    <property type="term" value="C:cytoplasm"/>
    <property type="evidence" value="ECO:0007669"/>
    <property type="project" value="TreeGrafter"/>
</dbReference>
<dbReference type="PANTHER" id="PTHR48051:SF1">
    <property type="entry name" value="RAS SUPPRESSOR PROTEIN 1"/>
    <property type="match status" value="1"/>
</dbReference>
<dbReference type="GO" id="GO:0061630">
    <property type="term" value="F:ubiquitin protein ligase activity"/>
    <property type="evidence" value="ECO:0007669"/>
    <property type="project" value="UniProtKB-EC"/>
</dbReference>
<feature type="active site" description="Glycyl thioester intermediate" evidence="6">
    <location>
        <position position="1460"/>
    </location>
</feature>
<protein>
    <recommendedName>
        <fullName evidence="2">RING-type E3 ubiquitin transferase</fullName>
        <ecNumber evidence="2">2.3.2.27</ecNumber>
    </recommendedName>
</protein>
<dbReference type="GO" id="GO:0005576">
    <property type="term" value="C:extracellular region"/>
    <property type="evidence" value="ECO:0007669"/>
    <property type="project" value="UniProtKB-UniRule"/>
</dbReference>
<comment type="catalytic activity">
    <reaction evidence="1">
        <text>S-ubiquitinyl-[E2 ubiquitin-conjugating enzyme]-L-cysteine + [acceptor protein]-L-lysine = [E2 ubiquitin-conjugating enzyme]-L-cysteine + N(6)-ubiquitinyl-[acceptor protein]-L-lysine.</text>
        <dbReference type="EC" id="2.3.2.27"/>
    </reaction>
</comment>
<evidence type="ECO:0000256" key="4">
    <source>
        <dbReference type="ARBA" id="ARBA00022737"/>
    </source>
</evidence>
<comment type="similarity">
    <text evidence="6">Belongs to the LRR-containing bacterial E3 ligase family.</text>
</comment>
<gene>
    <name evidence="8" type="ORF">PS662_03938</name>
</gene>
<keyword evidence="5" id="KW-0843">Virulence</keyword>
<sequence length="1731" mass="194317">MTGSKTPSSAAQGTFSADLRGVHYDFLKDRIPSWFREASAQRQMEAASHELKLPDWYRTATPEQKKALADSHGRFRETLNQVDARLGRIKDVLEFAEQPLKDAIKARFNIDLDVRNVFFARKYSFKQRDDFFGAFVFDEQIDTSLNYEYRGVSLLEAALANFEADEAKPARCNDCQIITDWSSNGGEVIATFEAVNSQARDIAPHEFASLCRTLDLGGLYQKHIKDIVQPENNSERETLERQLEQHGRQQLAVTTETAWQQFATRPNSQQVESGISADIYHMLQQSLTATRSATLDSRPVTYAALTVFGIELVGPLLIGPNRKASDRVERLAVYIPNDPQQPLKEYASSADFIVDLRTRLHSSAYRRFFSQFIPLRQQGVFFRHFNHLYKPASVGAEADYPVQSRPAKLPVDDVAIHGDLWLRLRQNTVEKIYSDARAIAITTGDEDRVTRENRLKSYLDAVVNVLNLAAFVVPGLGPIMLMVGAGQMCDEVFEGFEAYEEGEPKEMWAHFASVALNVAFVGVGAAVLPKVQLSSRVDSLKPVTLDNGEQRLWNTDLSRYQADVTLPPEASPNELGLYEHDGQRVLPLESEHYLVGQDATGEQYRMQHPTRPEAYRPALVHNGQGAWNHELENPQRWSATLMRRLGLLTEGFSDTELEQIRQVSGVDHDVLRRVHVEGEPVPAILLESFKKFRAYDDALKVAHGIRDGALSSGLCSYAASLAVELPGWPASKAIEAFSGNGLIGLSVKYGKPDALPQDILKVSRTELMNGQLPARIIASMSEAQIKTLLPDYTPSAPAEQARALQKKLQERATNARARLTRSLYADQQPSANTAVAVVQRDFSGLPASLVEELLADATPDERGTLENDSRVPLRLAEGARRLQQQLRLTHAYEGLYLDALLDKDTETLALNTLKTLPGWVDDIRIEVRQGSIEGELRASVGPEDASERKVLLRGEDGRYQTRNDRDEHLHGADDLYSSIQHALPDRQRKAIGLPDVALGMQLKAKILEHQLSQDQLRPLLKMRPRQQPFLNPLTRLSGERIGYPLSDFPDVSRWERATEARLRALYPAMTVEEISSMVENMDEVLEGELKNREIEYAELKKTLETWHRAWLGQASVEERSTPAFRQRREARVTIMREIKQAWQRTGEVDLDNTGYRQGQRIDLSGIDLWEELKDLPPLTANFDHVTYLDLSDTGIVGNADGFLRNFKRLRTLALGNNELVALPENLGNMTHLSTLDLSDNLIQLDAIAVAQLRGLKRLRYLSLDGNPLGLPPDVGQMADLQFLILADTGLNTWPVGLFDQVRPRTFYLDLQANALEIIPDVVPGSAQAQIIARTLISRETANISAENLRRVRDYGHSVGFEPNRPAYARGVADSRLWAEGMTEEQWKSKQDVWADLENEPGSEPFFNELRKLAQSADATTEDRAAKVDLTRKVWTMVEATAGNTALREKLFRMATAPTTCVDAGAQLFNAMGVEVLIVQANELGADDLIQKQLVTLARGKSRLDRLGKIARERIADLLEEGRQFIELDEHGNLISHRDAQGQLLEDIDEVEIHMVYATQLAGSKLLDLPWQSREMRFHATGVTPEMLERAYVRVLAEEKGPKLQALLLEQDFWVNYLKRSNVQRIAVLHARAEPLLDLQAAQQAWLDSDSAVHRIYWRSQVRRLAKLLGKSESEIKPGAVLSDEQYYAEMATIAAQEKTLIGELTAEAIRRADLQPVENPTSVERNEVTST</sequence>
<evidence type="ECO:0000256" key="2">
    <source>
        <dbReference type="ARBA" id="ARBA00012483"/>
    </source>
</evidence>
<dbReference type="GO" id="GO:0016567">
    <property type="term" value="P:protein ubiquitination"/>
    <property type="evidence" value="ECO:0007669"/>
    <property type="project" value="InterPro"/>
</dbReference>
<evidence type="ECO:0000256" key="6">
    <source>
        <dbReference type="PROSITE-ProRule" id="PRU01398"/>
    </source>
</evidence>
<keyword evidence="6" id="KW-0808">Transferase</keyword>
<dbReference type="InterPro" id="IPR001611">
    <property type="entry name" value="Leu-rich_rpt"/>
</dbReference>
<dbReference type="Gene3D" id="3.80.10.10">
    <property type="entry name" value="Ribonuclease Inhibitor"/>
    <property type="match status" value="1"/>
</dbReference>
<keyword evidence="6" id="KW-0964">Secreted</keyword>
<evidence type="ECO:0000313" key="8">
    <source>
        <dbReference type="EMBL" id="VVN12799.1"/>
    </source>
</evidence>
<evidence type="ECO:0000256" key="5">
    <source>
        <dbReference type="ARBA" id="ARBA00023026"/>
    </source>
</evidence>
<comment type="PTM">
    <text evidence="6">Ubiquitinated in the presence of host E1 ubiquitin-activating enzyme, E2 ubiquitin-conjugating enzyme and ubiquitin.</text>
</comment>
<keyword evidence="6" id="KW-0832">Ubl conjugation</keyword>
<dbReference type="PANTHER" id="PTHR48051">
    <property type="match status" value="1"/>
</dbReference>
<dbReference type="RefSeq" id="WP_150712322.1">
    <property type="nucleotide sequence ID" value="NZ_CABVHK010000013.1"/>
</dbReference>
<dbReference type="EC" id="2.3.2.27" evidence="2"/>
<name>A0A5E6VIC9_PSEFL</name>
<proteinExistence type="inferred from homology"/>
<keyword evidence="6" id="KW-0833">Ubl conjugation pathway</keyword>
<reference evidence="8 9" key="1">
    <citation type="submission" date="2019-09" db="EMBL/GenBank/DDBJ databases">
        <authorList>
            <person name="Chandra G."/>
            <person name="Truman W A."/>
        </authorList>
    </citation>
    <scope>NUCLEOTIDE SEQUENCE [LARGE SCALE GENOMIC DNA]</scope>
    <source>
        <strain evidence="8">PS662</strain>
    </source>
</reference>
<dbReference type="OrthoDB" id="1467561at2"/>
<dbReference type="Pfam" id="PF13855">
    <property type="entry name" value="LRR_8"/>
    <property type="match status" value="1"/>
</dbReference>
<keyword evidence="6" id="KW-1035">Host cytoplasm</keyword>
<dbReference type="Pfam" id="PF20178">
    <property type="entry name" value="ToxA_N"/>
    <property type="match status" value="1"/>
</dbReference>
<dbReference type="EMBL" id="CABVHK010000013">
    <property type="protein sequence ID" value="VVN12799.1"/>
    <property type="molecule type" value="Genomic_DNA"/>
</dbReference>
<feature type="domain" description="NEL" evidence="7">
    <location>
        <begin position="1369"/>
        <end position="1692"/>
    </location>
</feature>
<organism evidence="8 9">
    <name type="scientific">Pseudomonas fluorescens</name>
    <dbReference type="NCBI Taxonomy" id="294"/>
    <lineage>
        <taxon>Bacteria</taxon>
        <taxon>Pseudomonadati</taxon>
        <taxon>Pseudomonadota</taxon>
        <taxon>Gammaproteobacteria</taxon>
        <taxon>Pseudomonadales</taxon>
        <taxon>Pseudomonadaceae</taxon>
        <taxon>Pseudomonas</taxon>
    </lineage>
</organism>
<dbReference type="Gene3D" id="1.20.58.360">
    <property type="entry name" value="Shigella T3SS effector IpaH defines"/>
    <property type="match status" value="1"/>
</dbReference>
<dbReference type="InterPro" id="IPR032675">
    <property type="entry name" value="LRR_dom_sf"/>
</dbReference>
<dbReference type="InterPro" id="IPR046673">
    <property type="entry name" value="ToxA_N"/>
</dbReference>
<dbReference type="Pfam" id="PF14496">
    <property type="entry name" value="NEL"/>
    <property type="match status" value="1"/>
</dbReference>
<dbReference type="InterPro" id="IPR029487">
    <property type="entry name" value="NEL_dom"/>
</dbReference>
<dbReference type="SUPFAM" id="SSF52058">
    <property type="entry name" value="L domain-like"/>
    <property type="match status" value="1"/>
</dbReference>
<keyword evidence="4" id="KW-0677">Repeat</keyword>
<dbReference type="PROSITE" id="PS52053">
    <property type="entry name" value="NEL"/>
    <property type="match status" value="1"/>
</dbReference>
<keyword evidence="3" id="KW-0433">Leucine-rich repeat</keyword>
<evidence type="ECO:0000256" key="1">
    <source>
        <dbReference type="ARBA" id="ARBA00000900"/>
    </source>
</evidence>
<dbReference type="InterPro" id="IPR050216">
    <property type="entry name" value="LRR_domain-containing"/>
</dbReference>
<dbReference type="Proteomes" id="UP000326953">
    <property type="component" value="Unassembled WGS sequence"/>
</dbReference>
<evidence type="ECO:0000313" key="9">
    <source>
        <dbReference type="Proteomes" id="UP000326953"/>
    </source>
</evidence>
<evidence type="ECO:0000259" key="7">
    <source>
        <dbReference type="PROSITE" id="PS52053"/>
    </source>
</evidence>
<accession>A0A5E6VIC9</accession>